<dbReference type="GO" id="GO:0000329">
    <property type="term" value="C:fungal-type vacuole membrane"/>
    <property type="evidence" value="ECO:0007669"/>
    <property type="project" value="TreeGrafter"/>
</dbReference>
<dbReference type="Pfam" id="PF02469">
    <property type="entry name" value="Fasciclin"/>
    <property type="match status" value="1"/>
</dbReference>
<dbReference type="InterPro" id="IPR036378">
    <property type="entry name" value="FAS1_dom_sf"/>
</dbReference>
<proteinExistence type="predicted"/>
<dbReference type="SUPFAM" id="SSF82153">
    <property type="entry name" value="FAS1 domain"/>
    <property type="match status" value="1"/>
</dbReference>
<accession>A0AA40K9V7</accession>
<organism evidence="4 5">
    <name type="scientific">Schizothecium vesticola</name>
    <dbReference type="NCBI Taxonomy" id="314040"/>
    <lineage>
        <taxon>Eukaryota</taxon>
        <taxon>Fungi</taxon>
        <taxon>Dikarya</taxon>
        <taxon>Ascomycota</taxon>
        <taxon>Pezizomycotina</taxon>
        <taxon>Sordariomycetes</taxon>
        <taxon>Sordariomycetidae</taxon>
        <taxon>Sordariales</taxon>
        <taxon>Schizotheciaceae</taxon>
        <taxon>Schizothecium</taxon>
    </lineage>
</organism>
<dbReference type="InterPro" id="IPR050904">
    <property type="entry name" value="Adhesion/Biosynth-related"/>
</dbReference>
<sequence>MLPQAGALQATVAALLLQLVLSTDPLLTVLRREGFTEFSRLLEGPAGASIRNACPRRIILFTPTNDAIARANSCTLSRRDDPPAPDQYSCPADQAVPGPIVVKRRSTITTTPGAVALANFLNDPQWVNLGPGQNSSVVQKNVPNAGLGTVLTGLGNIVKITGLDIPFECGVIRPVSGTFILPRLLSETLPALGLDKALDALQRTGLLAEIDGQPGITFLAPDDSVFPGLPVDQLADLLRRHIIVGPPAYTPTLDDGESFTTLAGTTVRVTVNGPDYSVGGARILAGDAVIKNGVIHTVDRIITDGGSGSGSGSSSATPTTTRSATATSPASTIVTAGAALSASLSVSGVVGMLAAVVGYHLV</sequence>
<gene>
    <name evidence="4" type="ORF">B0T18DRAFT_402444</name>
</gene>
<keyword evidence="2" id="KW-0732">Signal</keyword>
<dbReference type="PROSITE" id="PS50213">
    <property type="entry name" value="FAS1"/>
    <property type="match status" value="1"/>
</dbReference>
<name>A0AA40K9V7_9PEZI</name>
<feature type="compositionally biased region" description="Low complexity" evidence="1">
    <location>
        <begin position="312"/>
        <end position="328"/>
    </location>
</feature>
<comment type="caution">
    <text evidence="4">The sequence shown here is derived from an EMBL/GenBank/DDBJ whole genome shotgun (WGS) entry which is preliminary data.</text>
</comment>
<reference evidence="4" key="1">
    <citation type="submission" date="2023-06" db="EMBL/GenBank/DDBJ databases">
        <title>Genome-scale phylogeny and comparative genomics of the fungal order Sordariales.</title>
        <authorList>
            <consortium name="Lawrence Berkeley National Laboratory"/>
            <person name="Hensen N."/>
            <person name="Bonometti L."/>
            <person name="Westerberg I."/>
            <person name="Brannstrom I.O."/>
            <person name="Guillou S."/>
            <person name="Cros-Aarteil S."/>
            <person name="Calhoun S."/>
            <person name="Haridas S."/>
            <person name="Kuo A."/>
            <person name="Mondo S."/>
            <person name="Pangilinan J."/>
            <person name="Riley R."/>
            <person name="LaButti K."/>
            <person name="Andreopoulos B."/>
            <person name="Lipzen A."/>
            <person name="Chen C."/>
            <person name="Yanf M."/>
            <person name="Daum C."/>
            <person name="Ng V."/>
            <person name="Clum A."/>
            <person name="Steindorff A."/>
            <person name="Ohm R."/>
            <person name="Martin F."/>
            <person name="Silar P."/>
            <person name="Natvig D."/>
            <person name="Lalanne C."/>
            <person name="Gautier V."/>
            <person name="Ament-velasquez S.L."/>
            <person name="Kruys A."/>
            <person name="Hutchinson M.I."/>
            <person name="Powell A.J."/>
            <person name="Barry K."/>
            <person name="Miller A.N."/>
            <person name="Grigoriev I.V."/>
            <person name="Debuchy R."/>
            <person name="Gladieux P."/>
            <person name="Thoren M.H."/>
            <person name="Johannesson H."/>
        </authorList>
    </citation>
    <scope>NUCLEOTIDE SEQUENCE</scope>
    <source>
        <strain evidence="4">SMH3187-1</strain>
    </source>
</reference>
<feature type="region of interest" description="Disordered" evidence="1">
    <location>
        <begin position="306"/>
        <end position="328"/>
    </location>
</feature>
<dbReference type="PANTHER" id="PTHR10900">
    <property type="entry name" value="PERIOSTIN-RELATED"/>
    <property type="match status" value="1"/>
</dbReference>
<protein>
    <submittedName>
        <fullName evidence="4">FAS1 domain-containing protein</fullName>
    </submittedName>
</protein>
<dbReference type="AlphaFoldDB" id="A0AA40K9V7"/>
<evidence type="ECO:0000313" key="4">
    <source>
        <dbReference type="EMBL" id="KAK0751408.1"/>
    </source>
</evidence>
<dbReference type="PANTHER" id="PTHR10900:SF77">
    <property type="entry name" value="FI19380P1"/>
    <property type="match status" value="1"/>
</dbReference>
<dbReference type="EMBL" id="JAUKUD010000002">
    <property type="protein sequence ID" value="KAK0751408.1"/>
    <property type="molecule type" value="Genomic_DNA"/>
</dbReference>
<evidence type="ECO:0000256" key="2">
    <source>
        <dbReference type="SAM" id="SignalP"/>
    </source>
</evidence>
<dbReference type="InterPro" id="IPR000782">
    <property type="entry name" value="FAS1_domain"/>
</dbReference>
<dbReference type="SMART" id="SM00554">
    <property type="entry name" value="FAS1"/>
    <property type="match status" value="1"/>
</dbReference>
<evidence type="ECO:0000256" key="1">
    <source>
        <dbReference type="SAM" id="MobiDB-lite"/>
    </source>
</evidence>
<keyword evidence="5" id="KW-1185">Reference proteome</keyword>
<feature type="chain" id="PRO_5041402959" evidence="2">
    <location>
        <begin position="23"/>
        <end position="362"/>
    </location>
</feature>
<dbReference type="Proteomes" id="UP001172155">
    <property type="component" value="Unassembled WGS sequence"/>
</dbReference>
<dbReference type="Gene3D" id="2.30.180.10">
    <property type="entry name" value="FAS1 domain"/>
    <property type="match status" value="1"/>
</dbReference>
<feature type="signal peptide" evidence="2">
    <location>
        <begin position="1"/>
        <end position="22"/>
    </location>
</feature>
<feature type="domain" description="FAS1" evidence="3">
    <location>
        <begin position="181"/>
        <end position="302"/>
    </location>
</feature>
<evidence type="ECO:0000313" key="5">
    <source>
        <dbReference type="Proteomes" id="UP001172155"/>
    </source>
</evidence>
<evidence type="ECO:0000259" key="3">
    <source>
        <dbReference type="PROSITE" id="PS50213"/>
    </source>
</evidence>
<dbReference type="GO" id="GO:0016236">
    <property type="term" value="P:macroautophagy"/>
    <property type="evidence" value="ECO:0007669"/>
    <property type="project" value="TreeGrafter"/>
</dbReference>